<keyword evidence="3" id="KW-1185">Reference proteome</keyword>
<dbReference type="Proteomes" id="UP000240527">
    <property type="component" value="Chromosome"/>
</dbReference>
<organism evidence="2 3">
    <name type="scientific">Caulobacter segnis</name>
    <dbReference type="NCBI Taxonomy" id="88688"/>
    <lineage>
        <taxon>Bacteria</taxon>
        <taxon>Pseudomonadati</taxon>
        <taxon>Pseudomonadota</taxon>
        <taxon>Alphaproteobacteria</taxon>
        <taxon>Caulobacterales</taxon>
        <taxon>Caulobacteraceae</taxon>
        <taxon>Caulobacter</taxon>
    </lineage>
</organism>
<reference evidence="2 3" key="1">
    <citation type="journal article" date="2015" name="Biotechnol. Bioeng.">
        <title>Genome sequence and phenotypic characterization of Caulobacter segnis.</title>
        <authorList>
            <person name="Patel S."/>
            <person name="Fletcher B."/>
            <person name="Scott D.C."/>
            <person name="Ely B."/>
        </authorList>
    </citation>
    <scope>NUCLEOTIDE SEQUENCE [LARGE SCALE GENOMIC DNA]</scope>
    <source>
        <strain evidence="2 3">TK0059</strain>
    </source>
</reference>
<evidence type="ECO:0000256" key="1">
    <source>
        <dbReference type="SAM" id="MobiDB-lite"/>
    </source>
</evidence>
<gene>
    <name evidence="2" type="ORF">B7G68_00915</name>
</gene>
<evidence type="ECO:0000313" key="3">
    <source>
        <dbReference type="Proteomes" id="UP000240527"/>
    </source>
</evidence>
<sequence length="42" mass="4571">MSPVLSGRSHPYISRRDDRGAERVAQGRRSASPPRGRPEAGP</sequence>
<proteinExistence type="predicted"/>
<evidence type="ECO:0000313" key="2">
    <source>
        <dbReference type="EMBL" id="AVQ04256.1"/>
    </source>
</evidence>
<accession>A0ABM6TLX1</accession>
<feature type="region of interest" description="Disordered" evidence="1">
    <location>
        <begin position="1"/>
        <end position="42"/>
    </location>
</feature>
<protein>
    <submittedName>
        <fullName evidence="2">Uncharacterized protein</fullName>
    </submittedName>
</protein>
<name>A0ABM6TLX1_9CAUL</name>
<dbReference type="RefSeq" id="WP_106907269.1">
    <property type="nucleotide sequence ID" value="NZ_CP027850.1"/>
</dbReference>
<dbReference type="EMBL" id="CP027850">
    <property type="protein sequence ID" value="AVQ04256.1"/>
    <property type="molecule type" value="Genomic_DNA"/>
</dbReference>